<gene>
    <name evidence="1" type="ORF">CKM354_000216300</name>
</gene>
<dbReference type="RefSeq" id="XP_044653246.1">
    <property type="nucleotide sequence ID" value="XM_044797311.1"/>
</dbReference>
<dbReference type="Proteomes" id="UP000825890">
    <property type="component" value="Unassembled WGS sequence"/>
</dbReference>
<dbReference type="GeneID" id="68287738"/>
<dbReference type="AlphaFoldDB" id="A0A9P3FDF5"/>
<reference evidence="1 2" key="1">
    <citation type="submission" date="2021-01" db="EMBL/GenBank/DDBJ databases">
        <title>Cercospora kikuchii MAFF 305040 whole genome shotgun sequence.</title>
        <authorList>
            <person name="Kashiwa T."/>
            <person name="Suzuki T."/>
        </authorList>
    </citation>
    <scope>NUCLEOTIDE SEQUENCE [LARGE SCALE GENOMIC DNA]</scope>
    <source>
        <strain evidence="1 2">MAFF 305040</strain>
    </source>
</reference>
<evidence type="ECO:0000313" key="2">
    <source>
        <dbReference type="Proteomes" id="UP000825890"/>
    </source>
</evidence>
<comment type="caution">
    <text evidence="1">The sequence shown here is derived from an EMBL/GenBank/DDBJ whole genome shotgun (WGS) entry which is preliminary data.</text>
</comment>
<dbReference type="Gene3D" id="3.40.50.300">
    <property type="entry name" value="P-loop containing nucleotide triphosphate hydrolases"/>
    <property type="match status" value="1"/>
</dbReference>
<dbReference type="EMBL" id="BOLY01000001">
    <property type="protein sequence ID" value="GIZ38759.1"/>
    <property type="molecule type" value="Genomic_DNA"/>
</dbReference>
<organism evidence="1 2">
    <name type="scientific">Cercospora kikuchii</name>
    <dbReference type="NCBI Taxonomy" id="84275"/>
    <lineage>
        <taxon>Eukaryota</taxon>
        <taxon>Fungi</taxon>
        <taxon>Dikarya</taxon>
        <taxon>Ascomycota</taxon>
        <taxon>Pezizomycotina</taxon>
        <taxon>Dothideomycetes</taxon>
        <taxon>Dothideomycetidae</taxon>
        <taxon>Mycosphaerellales</taxon>
        <taxon>Mycosphaerellaceae</taxon>
        <taxon>Cercospora</taxon>
    </lineage>
</organism>
<dbReference type="SUPFAM" id="SSF52540">
    <property type="entry name" value="P-loop containing nucleoside triphosphate hydrolases"/>
    <property type="match status" value="1"/>
</dbReference>
<accession>A0A9P3FDF5</accession>
<protein>
    <submittedName>
        <fullName evidence="1">Uncharacterized protein</fullName>
    </submittedName>
</protein>
<keyword evidence="2" id="KW-1185">Reference proteome</keyword>
<dbReference type="InterPro" id="IPR027417">
    <property type="entry name" value="P-loop_NTPase"/>
</dbReference>
<dbReference type="Pfam" id="PF13604">
    <property type="entry name" value="AAA_30"/>
    <property type="match status" value="1"/>
</dbReference>
<proteinExistence type="predicted"/>
<sequence length="292" mass="32000">MLISDCLCQKRCTECHSAWKWWPAVPRGVTVIETPTDTFLDFIGPTQDAPAEPAPIVTAAPGETTDEMKLMALWKPQYKDDPTDRLLNSLATSTCYRQCYIETEDGLLPYAPDFAFDDNKTNVFVQFAKLLTWNAEQLQALQLIRNAPGGLVCILGIAGTGKTLLQQGLARSFDQLRLHVLCLTPTNANADDFALKLSAAAPNTEHGRLYPVRADRPAVGMVTGGGEFGPQPLKDRLLEYDIALAKYQAANNHHASARALGFQAKVIKQALSGTNIGKLIMRYPVKSKTRPG</sequence>
<evidence type="ECO:0000313" key="1">
    <source>
        <dbReference type="EMBL" id="GIZ38759.1"/>
    </source>
</evidence>
<name>A0A9P3FDF5_9PEZI</name>